<dbReference type="KEGG" id="psuu:Psuf_002360"/>
<proteinExistence type="predicted"/>
<reference evidence="1 2" key="2">
    <citation type="submission" date="2020-03" db="EMBL/GenBank/DDBJ databases">
        <authorList>
            <person name="Ichikawa N."/>
            <person name="Kimura A."/>
            <person name="Kitahashi Y."/>
            <person name="Uohara A."/>
        </authorList>
    </citation>
    <scope>NUCLEOTIDE SEQUENCE [LARGE SCALE GENOMIC DNA]</scope>
    <source>
        <strain evidence="1 2">NBRC 105367</strain>
    </source>
</reference>
<organism evidence="1 2">
    <name type="scientific">Phytohabitans suffuscus</name>
    <dbReference type="NCBI Taxonomy" id="624315"/>
    <lineage>
        <taxon>Bacteria</taxon>
        <taxon>Bacillati</taxon>
        <taxon>Actinomycetota</taxon>
        <taxon>Actinomycetes</taxon>
        <taxon>Micromonosporales</taxon>
        <taxon>Micromonosporaceae</taxon>
    </lineage>
</organism>
<dbReference type="EMBL" id="AP022871">
    <property type="protein sequence ID" value="BCB82923.1"/>
    <property type="molecule type" value="Genomic_DNA"/>
</dbReference>
<sequence length="257" mass="28175">MVSAVVIAPAPATAAYDGWHAKWSFSDGHRWTFSINIGSATVAGSGYDDENIRYLSGTVTDASPQSHLCARVDFKEPAGVHGRYTACGGSVYFSHLDDSPSDYTFTLSIVATNSSTVDQSAHITVPGTATRPDLRASGVGAGWQFVDDDFYRFHIIRPHAVVLGRAMQVSNGPRWFEVNTYTSGCARTDLYEPSYDSAAPPWLHLRQDQVCEGVAEFGSYDFFRPVKVRSCLAATLMHPKGYLYTTWTHQCVSLETP</sequence>
<evidence type="ECO:0000313" key="1">
    <source>
        <dbReference type="EMBL" id="BCB82923.1"/>
    </source>
</evidence>
<evidence type="ECO:0000313" key="2">
    <source>
        <dbReference type="Proteomes" id="UP000503011"/>
    </source>
</evidence>
<dbReference type="AlphaFoldDB" id="A0A6F8YA74"/>
<keyword evidence="2" id="KW-1185">Reference proteome</keyword>
<name>A0A6F8YA74_9ACTN</name>
<protein>
    <submittedName>
        <fullName evidence="1">Uncharacterized protein</fullName>
    </submittedName>
</protein>
<accession>A0A6F8YA74</accession>
<reference evidence="1 2" key="1">
    <citation type="submission" date="2020-03" db="EMBL/GenBank/DDBJ databases">
        <title>Whole genome shotgun sequence of Phytohabitans suffuscus NBRC 105367.</title>
        <authorList>
            <person name="Komaki H."/>
            <person name="Tamura T."/>
        </authorList>
    </citation>
    <scope>NUCLEOTIDE SEQUENCE [LARGE SCALE GENOMIC DNA]</scope>
    <source>
        <strain evidence="1 2">NBRC 105367</strain>
    </source>
</reference>
<dbReference type="Proteomes" id="UP000503011">
    <property type="component" value="Chromosome"/>
</dbReference>
<gene>
    <name evidence="1" type="ORF">Psuf_002360</name>
</gene>